<organism evidence="1 2">
    <name type="scientific">Rubrobacter tropicus</name>
    <dbReference type="NCBI Taxonomy" id="2653851"/>
    <lineage>
        <taxon>Bacteria</taxon>
        <taxon>Bacillati</taxon>
        <taxon>Actinomycetota</taxon>
        <taxon>Rubrobacteria</taxon>
        <taxon>Rubrobacterales</taxon>
        <taxon>Rubrobacteraceae</taxon>
        <taxon>Rubrobacter</taxon>
    </lineage>
</organism>
<reference evidence="1 2" key="1">
    <citation type="submission" date="2019-10" db="EMBL/GenBank/DDBJ databases">
        <title>Rubrobacter sp nov SCSIO 52090 isolated from a deep-sea sediment in the South China Sea.</title>
        <authorList>
            <person name="Chen R.W."/>
        </authorList>
    </citation>
    <scope>NUCLEOTIDE SEQUENCE [LARGE SCALE GENOMIC DNA]</scope>
    <source>
        <strain evidence="1 2">SCSIO 52909</strain>
    </source>
</reference>
<proteinExistence type="predicted"/>
<dbReference type="KEGG" id="rub:GBA63_18375"/>
<accession>A0A6G8QD75</accession>
<keyword evidence="2" id="KW-1185">Reference proteome</keyword>
<gene>
    <name evidence="1" type="ORF">GBA63_18375</name>
</gene>
<evidence type="ECO:0000313" key="2">
    <source>
        <dbReference type="Proteomes" id="UP000501452"/>
    </source>
</evidence>
<dbReference type="EMBL" id="CP045119">
    <property type="protein sequence ID" value="QIN84388.1"/>
    <property type="molecule type" value="Genomic_DNA"/>
</dbReference>
<dbReference type="Proteomes" id="UP000501452">
    <property type="component" value="Chromosome"/>
</dbReference>
<evidence type="ECO:0000313" key="1">
    <source>
        <dbReference type="EMBL" id="QIN84388.1"/>
    </source>
</evidence>
<protein>
    <submittedName>
        <fullName evidence="1">Uncharacterized protein</fullName>
    </submittedName>
</protein>
<dbReference type="RefSeq" id="WP_166178511.1">
    <property type="nucleotide sequence ID" value="NZ_CP045119.1"/>
</dbReference>
<sequence>MKVLVVLEDEFRAYREVLAAGVQALRPGARVSTTVPSSLDDEMARFDPQVVISSIPGTTRPGSVITWIELPTDPSRPTVVSFGGRSFERTNPTLDALLQIVDEAEEKCKLNGQPANGDAFAG</sequence>
<name>A0A6G8QD75_9ACTN</name>
<dbReference type="AlphaFoldDB" id="A0A6G8QD75"/>